<dbReference type="STRING" id="74649.A0A2P6PW86"/>
<evidence type="ECO:0000256" key="2">
    <source>
        <dbReference type="ARBA" id="ARBA00010120"/>
    </source>
</evidence>
<keyword evidence="7" id="KW-0653">Protein transport</keyword>
<evidence type="ECO:0000256" key="6">
    <source>
        <dbReference type="ARBA" id="ARBA00022892"/>
    </source>
</evidence>
<dbReference type="GO" id="GO:0016192">
    <property type="term" value="P:vesicle-mediated transport"/>
    <property type="evidence" value="ECO:0007669"/>
    <property type="project" value="UniProtKB-KW"/>
</dbReference>
<dbReference type="GO" id="GO:0015031">
    <property type="term" value="P:protein transport"/>
    <property type="evidence" value="ECO:0007669"/>
    <property type="project" value="UniProtKB-KW"/>
</dbReference>
<keyword evidence="9 11" id="KW-0472">Membrane</keyword>
<keyword evidence="8 11" id="KW-1133">Transmembrane helix</keyword>
<protein>
    <submittedName>
        <fullName evidence="12">Putative ER lumen protein retaining receptor</fullName>
    </submittedName>
</protein>
<comment type="caution">
    <text evidence="12">The sequence shown here is derived from an EMBL/GenBank/DDBJ whole genome shotgun (WGS) entry which is preliminary data.</text>
</comment>
<dbReference type="PANTHER" id="PTHR10585">
    <property type="entry name" value="ER LUMEN PROTEIN RETAINING RECEPTOR"/>
    <property type="match status" value="1"/>
</dbReference>
<evidence type="ECO:0000313" key="12">
    <source>
        <dbReference type="EMBL" id="PRQ26191.1"/>
    </source>
</evidence>
<dbReference type="EMBL" id="PDCK01000044">
    <property type="protein sequence ID" value="PRQ26191.1"/>
    <property type="molecule type" value="Genomic_DNA"/>
</dbReference>
<dbReference type="OMA" id="MATLWII"/>
<dbReference type="GO" id="GO:0046923">
    <property type="term" value="F:ER retention sequence binding"/>
    <property type="evidence" value="ECO:0007669"/>
    <property type="project" value="InterPro"/>
</dbReference>
<evidence type="ECO:0000256" key="5">
    <source>
        <dbReference type="ARBA" id="ARBA00022824"/>
    </source>
</evidence>
<keyword evidence="10 12" id="KW-0675">Receptor</keyword>
<accession>A0A2P6PW86</accession>
<evidence type="ECO:0000256" key="1">
    <source>
        <dbReference type="ARBA" id="ARBA00004477"/>
    </source>
</evidence>
<gene>
    <name evidence="12" type="ORF">RchiOBHm_Chr6g0291891</name>
</gene>
<dbReference type="InterPro" id="IPR000133">
    <property type="entry name" value="ER_ret_rcpt"/>
</dbReference>
<evidence type="ECO:0000313" key="13">
    <source>
        <dbReference type="Proteomes" id="UP000238479"/>
    </source>
</evidence>
<evidence type="ECO:0000256" key="4">
    <source>
        <dbReference type="ARBA" id="ARBA00022692"/>
    </source>
</evidence>
<keyword evidence="5" id="KW-0256">Endoplasmic reticulum</keyword>
<name>A0A2P6PW86_ROSCH</name>
<dbReference type="Gramene" id="PRQ26191">
    <property type="protein sequence ID" value="PRQ26191"/>
    <property type="gene ID" value="RchiOBHm_Chr6g0291891"/>
</dbReference>
<dbReference type="GO" id="GO:0006621">
    <property type="term" value="P:protein retention in ER lumen"/>
    <property type="evidence" value="ECO:0007669"/>
    <property type="project" value="InterPro"/>
</dbReference>
<sequence length="163" mass="18506">MAWLGLSLKSLELTALYLGIKVYCSVLMTDEWWVLFLHEVPILMATLWIIYMIRFEVRSSYMEGKDNFPICGAMSSAICSHSPIHRALHFEQNFVGFLRKVYLKAVSALPQLWIIHNTKIVEPYKAYNVVSLGIAPFIIIANCVNQVLMPRGDLAWGTICGPL</sequence>
<dbReference type="GO" id="GO:0005789">
    <property type="term" value="C:endoplasmic reticulum membrane"/>
    <property type="evidence" value="ECO:0007669"/>
    <property type="project" value="UniProtKB-SubCell"/>
</dbReference>
<evidence type="ECO:0000256" key="8">
    <source>
        <dbReference type="ARBA" id="ARBA00022989"/>
    </source>
</evidence>
<evidence type="ECO:0000256" key="9">
    <source>
        <dbReference type="ARBA" id="ARBA00023136"/>
    </source>
</evidence>
<dbReference type="Proteomes" id="UP000238479">
    <property type="component" value="Chromosome 6"/>
</dbReference>
<dbReference type="AlphaFoldDB" id="A0A2P6PW86"/>
<keyword evidence="4 11" id="KW-0812">Transmembrane</keyword>
<reference evidence="12 13" key="1">
    <citation type="journal article" date="2018" name="Nat. Genet.">
        <title>The Rosa genome provides new insights in the design of modern roses.</title>
        <authorList>
            <person name="Bendahmane M."/>
        </authorList>
    </citation>
    <scope>NUCLEOTIDE SEQUENCE [LARGE SCALE GENOMIC DNA]</scope>
    <source>
        <strain evidence="13">cv. Old Blush</strain>
    </source>
</reference>
<evidence type="ECO:0000256" key="10">
    <source>
        <dbReference type="ARBA" id="ARBA00023170"/>
    </source>
</evidence>
<evidence type="ECO:0000256" key="11">
    <source>
        <dbReference type="SAM" id="Phobius"/>
    </source>
</evidence>
<keyword evidence="3" id="KW-0813">Transport</keyword>
<feature type="transmembrane region" description="Helical" evidence="11">
    <location>
        <begin position="32"/>
        <end position="53"/>
    </location>
</feature>
<comment type="similarity">
    <text evidence="2">Belongs to the ERD2 family.</text>
</comment>
<dbReference type="Pfam" id="PF00810">
    <property type="entry name" value="ER_lumen_recept"/>
    <property type="match status" value="1"/>
</dbReference>
<comment type="subcellular location">
    <subcellularLocation>
        <location evidence="1">Endoplasmic reticulum membrane</location>
        <topology evidence="1">Multi-pass membrane protein</topology>
    </subcellularLocation>
</comment>
<organism evidence="12 13">
    <name type="scientific">Rosa chinensis</name>
    <name type="common">China rose</name>
    <dbReference type="NCBI Taxonomy" id="74649"/>
    <lineage>
        <taxon>Eukaryota</taxon>
        <taxon>Viridiplantae</taxon>
        <taxon>Streptophyta</taxon>
        <taxon>Embryophyta</taxon>
        <taxon>Tracheophyta</taxon>
        <taxon>Spermatophyta</taxon>
        <taxon>Magnoliopsida</taxon>
        <taxon>eudicotyledons</taxon>
        <taxon>Gunneridae</taxon>
        <taxon>Pentapetalae</taxon>
        <taxon>rosids</taxon>
        <taxon>fabids</taxon>
        <taxon>Rosales</taxon>
        <taxon>Rosaceae</taxon>
        <taxon>Rosoideae</taxon>
        <taxon>Rosoideae incertae sedis</taxon>
        <taxon>Rosa</taxon>
    </lineage>
</organism>
<keyword evidence="6" id="KW-0931">ER-Golgi transport</keyword>
<proteinExistence type="inferred from homology"/>
<keyword evidence="13" id="KW-1185">Reference proteome</keyword>
<evidence type="ECO:0000256" key="3">
    <source>
        <dbReference type="ARBA" id="ARBA00022448"/>
    </source>
</evidence>
<evidence type="ECO:0000256" key="7">
    <source>
        <dbReference type="ARBA" id="ARBA00022927"/>
    </source>
</evidence>